<accession>A0ABW1VCI3</accession>
<proteinExistence type="predicted"/>
<keyword evidence="2" id="KW-0812">Transmembrane</keyword>
<protein>
    <recommendedName>
        <fullName evidence="5">O-antigen/teichoic acid export membrane protein</fullName>
    </recommendedName>
</protein>
<feature type="transmembrane region" description="Helical" evidence="2">
    <location>
        <begin position="327"/>
        <end position="345"/>
    </location>
</feature>
<keyword evidence="2" id="KW-1133">Transmembrane helix</keyword>
<evidence type="ECO:0008006" key="5">
    <source>
        <dbReference type="Google" id="ProtNLM"/>
    </source>
</evidence>
<organism evidence="3 4">
    <name type="scientific">Luethyella okanaganae</name>
    <dbReference type="NCBI Taxonomy" id="69372"/>
    <lineage>
        <taxon>Bacteria</taxon>
        <taxon>Bacillati</taxon>
        <taxon>Actinomycetota</taxon>
        <taxon>Actinomycetes</taxon>
        <taxon>Micrococcales</taxon>
        <taxon>Microbacteriaceae</taxon>
        <taxon>Luethyella</taxon>
    </lineage>
</organism>
<evidence type="ECO:0000313" key="3">
    <source>
        <dbReference type="EMBL" id="MFC6354810.1"/>
    </source>
</evidence>
<feature type="region of interest" description="Disordered" evidence="1">
    <location>
        <begin position="379"/>
        <end position="405"/>
    </location>
</feature>
<keyword evidence="4" id="KW-1185">Reference proteome</keyword>
<feature type="transmembrane region" description="Helical" evidence="2">
    <location>
        <begin position="161"/>
        <end position="179"/>
    </location>
</feature>
<gene>
    <name evidence="3" type="ORF">ACFQB0_01605</name>
</gene>
<feature type="transmembrane region" description="Helical" evidence="2">
    <location>
        <begin position="191"/>
        <end position="216"/>
    </location>
</feature>
<dbReference type="RefSeq" id="WP_386726723.1">
    <property type="nucleotide sequence ID" value="NZ_JBHSTP010000001.1"/>
</dbReference>
<evidence type="ECO:0000313" key="4">
    <source>
        <dbReference type="Proteomes" id="UP001596306"/>
    </source>
</evidence>
<dbReference type="Proteomes" id="UP001596306">
    <property type="component" value="Unassembled WGS sequence"/>
</dbReference>
<evidence type="ECO:0000256" key="2">
    <source>
        <dbReference type="SAM" id="Phobius"/>
    </source>
</evidence>
<feature type="transmembrane region" description="Helical" evidence="2">
    <location>
        <begin position="137"/>
        <end position="155"/>
    </location>
</feature>
<reference evidence="4" key="1">
    <citation type="journal article" date="2019" name="Int. J. Syst. Evol. Microbiol.">
        <title>The Global Catalogue of Microorganisms (GCM) 10K type strain sequencing project: providing services to taxonomists for standard genome sequencing and annotation.</title>
        <authorList>
            <consortium name="The Broad Institute Genomics Platform"/>
            <consortium name="The Broad Institute Genome Sequencing Center for Infectious Disease"/>
            <person name="Wu L."/>
            <person name="Ma J."/>
        </authorList>
    </citation>
    <scope>NUCLEOTIDE SEQUENCE [LARGE SCALE GENOMIC DNA]</scope>
    <source>
        <strain evidence="4">CCUG 43304</strain>
    </source>
</reference>
<feature type="transmembrane region" description="Helical" evidence="2">
    <location>
        <begin position="106"/>
        <end position="125"/>
    </location>
</feature>
<feature type="transmembrane region" description="Helical" evidence="2">
    <location>
        <begin position="222"/>
        <end position="241"/>
    </location>
</feature>
<name>A0ABW1VCI3_9MICO</name>
<sequence>MTTDLPAPLRMRRAMTSLITLLGGVSLAVIPAATVSISSRLFSEQEQGVIAVAVMVATFAGQLAFAVVVESRLSSAATERRVVFPLWLAALSVLTAIVLAFNATNPVVLCIALPILVAALEVGRGVSVAERLDGREIWASVVVGIGALLGVAAGFAGQSWALIPLVAGIAVATCIRCLPVEHEASRPEPAVMGWVVADTAITGVIYPLLNAMILTFLGPSDAVLFISIATVSGLLAIPLNFLRLRLLKEHSGLDIVVSAGAVLAAVVALVVLELSGVLGFVFGEAWTASATLLPLVLACGWRAASLATTIPFAALRRRGEVRLLTGLRAAVSAMTFALAALGLWVQSLSAVFIGLLVAELLSAVVYEWARRHRTSRVQRAATSTAGKVQNPGRGADPEATSGASV</sequence>
<feature type="transmembrane region" description="Helical" evidence="2">
    <location>
        <begin position="351"/>
        <end position="369"/>
    </location>
</feature>
<feature type="transmembrane region" description="Helical" evidence="2">
    <location>
        <begin position="48"/>
        <end position="69"/>
    </location>
</feature>
<feature type="transmembrane region" description="Helical" evidence="2">
    <location>
        <begin position="81"/>
        <end position="100"/>
    </location>
</feature>
<dbReference type="EMBL" id="JBHSTP010000001">
    <property type="protein sequence ID" value="MFC6354810.1"/>
    <property type="molecule type" value="Genomic_DNA"/>
</dbReference>
<feature type="transmembrane region" description="Helical" evidence="2">
    <location>
        <begin position="292"/>
        <end position="315"/>
    </location>
</feature>
<keyword evidence="2" id="KW-0472">Membrane</keyword>
<evidence type="ECO:0000256" key="1">
    <source>
        <dbReference type="SAM" id="MobiDB-lite"/>
    </source>
</evidence>
<feature type="transmembrane region" description="Helical" evidence="2">
    <location>
        <begin position="253"/>
        <end position="272"/>
    </location>
</feature>
<comment type="caution">
    <text evidence="3">The sequence shown here is derived from an EMBL/GenBank/DDBJ whole genome shotgun (WGS) entry which is preliminary data.</text>
</comment>